<proteinExistence type="predicted"/>
<accession>A0A5S5CLZ6</accession>
<dbReference type="EMBL" id="VNHW01000018">
    <property type="protein sequence ID" value="TYP82768.1"/>
    <property type="molecule type" value="Genomic_DNA"/>
</dbReference>
<evidence type="ECO:0000313" key="2">
    <source>
        <dbReference type="Proteomes" id="UP000322499"/>
    </source>
</evidence>
<sequence>MGRLYGRALTAMRESVAGRHRTSQPVVLVIVEDTEAGEGSKQAAGLVSVDAALLGQLVQESL</sequence>
<protein>
    <submittedName>
        <fullName evidence="1">Uncharacterized protein</fullName>
    </submittedName>
</protein>
<dbReference type="Proteomes" id="UP000322499">
    <property type="component" value="Unassembled WGS sequence"/>
</dbReference>
<dbReference type="AlphaFoldDB" id="A0A5S5CLZ6"/>
<evidence type="ECO:0000313" key="1">
    <source>
        <dbReference type="EMBL" id="TYP82768.1"/>
    </source>
</evidence>
<gene>
    <name evidence="1" type="ORF">BD833_1184</name>
</gene>
<keyword evidence="2" id="KW-1185">Reference proteome</keyword>
<comment type="caution">
    <text evidence="1">The sequence shown here is derived from an EMBL/GenBank/DDBJ whole genome shotgun (WGS) entry which is preliminary data.</text>
</comment>
<reference evidence="1 2" key="1">
    <citation type="submission" date="2019-07" db="EMBL/GenBank/DDBJ databases">
        <title>Genomic Encyclopedia of Archaeal and Bacterial Type Strains, Phase II (KMG-II): from individual species to whole genera.</title>
        <authorList>
            <person name="Goeker M."/>
        </authorList>
    </citation>
    <scope>NUCLEOTIDE SEQUENCE [LARGE SCALE GENOMIC DNA]</scope>
    <source>
        <strain evidence="1 2">DSM 46842</strain>
    </source>
</reference>
<name>A0A5S5CLZ6_9ACTN</name>
<organism evidence="1 2">
    <name type="scientific">Blastococcus xanthinilyticus</name>
    <dbReference type="NCBI Taxonomy" id="1564164"/>
    <lineage>
        <taxon>Bacteria</taxon>
        <taxon>Bacillati</taxon>
        <taxon>Actinomycetota</taxon>
        <taxon>Actinomycetes</taxon>
        <taxon>Geodermatophilales</taxon>
        <taxon>Geodermatophilaceae</taxon>
        <taxon>Blastococcus</taxon>
    </lineage>
</organism>